<gene>
    <name evidence="2" type="ORF">HL657_07195</name>
</gene>
<dbReference type="InterPro" id="IPR045651">
    <property type="entry name" value="DUF6398"/>
</dbReference>
<dbReference type="SUPFAM" id="SSF159941">
    <property type="entry name" value="MM3350-like"/>
    <property type="match status" value="1"/>
</dbReference>
<reference evidence="2 3" key="1">
    <citation type="submission" date="2020-05" db="EMBL/GenBank/DDBJ databases">
        <title>Isolation and characterization of methanoarchaea from a cold seep at offshore SW Taiwan.</title>
        <authorList>
            <person name="Chen Y.-W."/>
            <person name="Chen S.-C."/>
            <person name="Lai M.-C."/>
        </authorList>
    </citation>
    <scope>NUCLEOTIDE SEQUENCE [LARGE SCALE GENOMIC DNA]</scope>
    <source>
        <strain evidence="2 3">YWC-01</strain>
    </source>
</reference>
<dbReference type="Pfam" id="PF19935">
    <property type="entry name" value="DUF6398"/>
    <property type="match status" value="1"/>
</dbReference>
<sequence>MTPKVSPGTCLLCRAPVTKQKALKHGMECLQASGWPTGKKPSLLIMIRGRDNKNYWLVVLARHDARLRDLDQLIRDVWVECCGHLSSFEIEGVIYESDAECSTDAMNAPLSHLVSPGSMFSYDYDFGSTTSLDLKVIGETPVAPLNALLGLIARNDRPVIPCDLCGGEAGFALDDPDGEIPRYYCRECLASAGCDPEYVGIIANSPRSGVCGYAEDPAAALPWYPPGWSADEIVPDELDDALDEIAFDDEIEIETSIAAVIQDIGPDIDAFVEAEKAAYGEEAACMAGESVMAFCTFMHALYGLTIDAWGALSVQRCLVDELSQNPVFPEDWPENAVPILCRFLTHMEASGRLTNASGLIAALEESEPAFQKAATSPEKSLALFRRILVKAQEAGIDTNDMDAFFNFTMREIVRMAGMDPDSEEVQKELSSLLADELLKSGADDLRAATILVQCTDFCNRFEDDTILDRCREIIRDIFDHPAAPLSRGDVVLWSAAIVYVACREANLIRSGRGGSSLTQDIGFFFGFERSSIQNKAKVLKKLLSGR</sequence>
<protein>
    <recommendedName>
        <fullName evidence="1">DUF6398 domain-containing protein</fullName>
    </recommendedName>
</protein>
<dbReference type="RefSeq" id="WP_317296141.1">
    <property type="nucleotide sequence ID" value="NZ_JABFFQ010000004.1"/>
</dbReference>
<dbReference type="Proteomes" id="UP001273768">
    <property type="component" value="Unassembled WGS sequence"/>
</dbReference>
<evidence type="ECO:0000313" key="2">
    <source>
        <dbReference type="EMBL" id="MDV4342963.1"/>
    </source>
</evidence>
<accession>A0ABU3Z2D1</accession>
<name>A0ABU3Z2D1_9EURY</name>
<dbReference type="EMBL" id="JABFFQ010000004">
    <property type="protein sequence ID" value="MDV4342963.1"/>
    <property type="molecule type" value="Genomic_DNA"/>
</dbReference>
<comment type="caution">
    <text evidence="2">The sequence shown here is derived from an EMBL/GenBank/DDBJ whole genome shotgun (WGS) entry which is preliminary data.</text>
</comment>
<keyword evidence="3" id="KW-1185">Reference proteome</keyword>
<proteinExistence type="predicted"/>
<evidence type="ECO:0000313" key="3">
    <source>
        <dbReference type="Proteomes" id="UP001273768"/>
    </source>
</evidence>
<evidence type="ECO:0000259" key="1">
    <source>
        <dbReference type="Pfam" id="PF19935"/>
    </source>
</evidence>
<organism evidence="2 3">
    <name type="scientific">Methanoculleus nereidis</name>
    <dbReference type="NCBI Taxonomy" id="2735141"/>
    <lineage>
        <taxon>Archaea</taxon>
        <taxon>Methanobacteriati</taxon>
        <taxon>Methanobacteriota</taxon>
        <taxon>Stenosarchaea group</taxon>
        <taxon>Methanomicrobia</taxon>
        <taxon>Methanomicrobiales</taxon>
        <taxon>Methanomicrobiaceae</taxon>
        <taxon>Methanoculleus</taxon>
    </lineage>
</organism>
<dbReference type="InterPro" id="IPR024047">
    <property type="entry name" value="MM3350-like_sf"/>
</dbReference>
<feature type="domain" description="DUF6398" evidence="1">
    <location>
        <begin position="450"/>
        <end position="543"/>
    </location>
</feature>